<name>A0A6P6RRM8_9EIME</name>
<accession>A0A6P6RRM8</accession>
<dbReference type="Proteomes" id="UP000515125">
    <property type="component" value="Unplaced"/>
</dbReference>
<sequence>MQDDHHVTQDFYFCFASFIDSLIEEARQRDAQLLLPQHSSSSSSSSSSFGGDAFFAYPPSLPAALSGRRKTGKQHSSQQQQLLQEGSCQPTAKDKEELTLSFLVCQSVRLHLKVLQQQQEICLHVQQQQQQQQQHFPSWKLERQHLQWHGQQQQKRRHHQQQLLRQHASLHCLLALAFSYTTPNTFVGPRLQISVATAT</sequence>
<feature type="compositionally biased region" description="Low complexity" evidence="1">
    <location>
        <begin position="74"/>
        <end position="84"/>
    </location>
</feature>
<evidence type="ECO:0000313" key="3">
    <source>
        <dbReference type="RefSeq" id="XP_026190456.1"/>
    </source>
</evidence>
<keyword evidence="2" id="KW-1185">Reference proteome</keyword>
<gene>
    <name evidence="3" type="primary">LOC113146655</name>
</gene>
<proteinExistence type="predicted"/>
<dbReference type="AlphaFoldDB" id="A0A6P6RRM8"/>
<evidence type="ECO:0000313" key="2">
    <source>
        <dbReference type="Proteomes" id="UP000515125"/>
    </source>
</evidence>
<feature type="region of interest" description="Disordered" evidence="1">
    <location>
        <begin position="65"/>
        <end position="88"/>
    </location>
</feature>
<dbReference type="RefSeq" id="XP_026190456.1">
    <property type="nucleotide sequence ID" value="XM_026334671.1"/>
</dbReference>
<evidence type="ECO:0000256" key="1">
    <source>
        <dbReference type="SAM" id="MobiDB-lite"/>
    </source>
</evidence>
<dbReference type="GeneID" id="113146655"/>
<organism evidence="2 3">
    <name type="scientific">Cyclospora cayetanensis</name>
    <dbReference type="NCBI Taxonomy" id="88456"/>
    <lineage>
        <taxon>Eukaryota</taxon>
        <taxon>Sar</taxon>
        <taxon>Alveolata</taxon>
        <taxon>Apicomplexa</taxon>
        <taxon>Conoidasida</taxon>
        <taxon>Coccidia</taxon>
        <taxon>Eucoccidiorida</taxon>
        <taxon>Eimeriorina</taxon>
        <taxon>Eimeriidae</taxon>
        <taxon>Cyclospora</taxon>
    </lineage>
</organism>
<reference evidence="3" key="1">
    <citation type="submission" date="2025-08" db="UniProtKB">
        <authorList>
            <consortium name="RefSeq"/>
        </authorList>
    </citation>
    <scope>IDENTIFICATION</scope>
</reference>
<protein>
    <submittedName>
        <fullName evidence="3">Forkhead box protein P2-like</fullName>
    </submittedName>
</protein>
<feature type="non-terminal residue" evidence="3">
    <location>
        <position position="199"/>
    </location>
</feature>
<dbReference type="OrthoDB" id="349019at2759"/>